<evidence type="ECO:0000259" key="2">
    <source>
        <dbReference type="PROSITE" id="PS50006"/>
    </source>
</evidence>
<feature type="transmembrane region" description="Helical" evidence="1">
    <location>
        <begin position="175"/>
        <end position="196"/>
    </location>
</feature>
<evidence type="ECO:0000256" key="1">
    <source>
        <dbReference type="SAM" id="Phobius"/>
    </source>
</evidence>
<sequence>MDRQEEQRQEQQQQQPQRIAVIEVLGRDGEVRSVQRVQQWPALIGRSVLCDVVLEDGHVAAEHAQLLWDDQGPRLRLLPSLNGGWLGERRLREGEVADLQPAAAFQLGATHLRWRSSEERLAAEQPMQAHQQRAAKVAAGWVPGLLALWLGLLWFDQWSALNPGSPWVDYSGAVLGPLAVILGWAALWSLVTQLFQHRFPFATHLRRALVGVTGLHLLSFGLPLLAYALSWPRLLVVDALVFPAGVAALLWWHAILVWPRGRRWLALAITAGLATVMVLTVARRLEQQHWFGPSYLSALPPPSFRLVNPKPPEALIDALRPLEAQLARQASKDNDTPSSEGEQD</sequence>
<dbReference type="OrthoDB" id="5762105at2"/>
<name>A0A2N8L309_9BURK</name>
<gene>
    <name evidence="3" type="ORF">C1O66_01475</name>
</gene>
<dbReference type="InterPro" id="IPR032030">
    <property type="entry name" value="YscD_cytoplasmic_dom"/>
</dbReference>
<dbReference type="InterPro" id="IPR000253">
    <property type="entry name" value="FHA_dom"/>
</dbReference>
<dbReference type="InterPro" id="IPR008984">
    <property type="entry name" value="SMAD_FHA_dom_sf"/>
</dbReference>
<dbReference type="Pfam" id="PF16697">
    <property type="entry name" value="Yop-YscD_cpl"/>
    <property type="match status" value="1"/>
</dbReference>
<dbReference type="EMBL" id="POSP01000001">
    <property type="protein sequence ID" value="PND40087.1"/>
    <property type="molecule type" value="Genomic_DNA"/>
</dbReference>
<feature type="transmembrane region" description="Helical" evidence="1">
    <location>
        <begin position="264"/>
        <end position="282"/>
    </location>
</feature>
<feature type="transmembrane region" description="Helical" evidence="1">
    <location>
        <begin position="208"/>
        <end position="228"/>
    </location>
</feature>
<feature type="transmembrane region" description="Helical" evidence="1">
    <location>
        <begin position="234"/>
        <end position="252"/>
    </location>
</feature>
<evidence type="ECO:0000313" key="3">
    <source>
        <dbReference type="EMBL" id="PND40087.1"/>
    </source>
</evidence>
<dbReference type="SUPFAM" id="SSF49879">
    <property type="entry name" value="SMAD/FHA domain"/>
    <property type="match status" value="1"/>
</dbReference>
<keyword evidence="1" id="KW-1133">Transmembrane helix</keyword>
<reference evidence="3 4" key="1">
    <citation type="submission" date="2018-01" db="EMBL/GenBank/DDBJ databases">
        <title>Draft genome sequence of Paucibacter aquatile CR182 isolated from freshwater of the Nakdong River.</title>
        <authorList>
            <person name="Choi A."/>
            <person name="Chung E.J."/>
        </authorList>
    </citation>
    <scope>NUCLEOTIDE SEQUENCE [LARGE SCALE GENOMIC DNA]</scope>
    <source>
        <strain evidence="3 4">CR182</strain>
    </source>
</reference>
<accession>A0A2N8L309</accession>
<feature type="domain" description="FHA" evidence="2">
    <location>
        <begin position="42"/>
        <end position="91"/>
    </location>
</feature>
<dbReference type="Gene3D" id="2.60.200.20">
    <property type="match status" value="1"/>
</dbReference>
<dbReference type="AlphaFoldDB" id="A0A2N8L309"/>
<dbReference type="CDD" id="cd00060">
    <property type="entry name" value="FHA"/>
    <property type="match status" value="1"/>
</dbReference>
<comment type="caution">
    <text evidence="3">The sequence shown here is derived from an EMBL/GenBank/DDBJ whole genome shotgun (WGS) entry which is preliminary data.</text>
</comment>
<organism evidence="3 4">
    <name type="scientific">Kinneretia aquatilis</name>
    <dbReference type="NCBI Taxonomy" id="2070761"/>
    <lineage>
        <taxon>Bacteria</taxon>
        <taxon>Pseudomonadati</taxon>
        <taxon>Pseudomonadota</taxon>
        <taxon>Betaproteobacteria</taxon>
        <taxon>Burkholderiales</taxon>
        <taxon>Sphaerotilaceae</taxon>
        <taxon>Roseateles</taxon>
    </lineage>
</organism>
<keyword evidence="1" id="KW-0472">Membrane</keyword>
<evidence type="ECO:0000313" key="4">
    <source>
        <dbReference type="Proteomes" id="UP000235916"/>
    </source>
</evidence>
<dbReference type="RefSeq" id="WP_102766222.1">
    <property type="nucleotide sequence ID" value="NZ_POSP01000001.1"/>
</dbReference>
<protein>
    <recommendedName>
        <fullName evidence="2">FHA domain-containing protein</fullName>
    </recommendedName>
</protein>
<dbReference type="PROSITE" id="PS50006">
    <property type="entry name" value="FHA_DOMAIN"/>
    <property type="match status" value="1"/>
</dbReference>
<proteinExistence type="predicted"/>
<dbReference type="Proteomes" id="UP000235916">
    <property type="component" value="Unassembled WGS sequence"/>
</dbReference>
<keyword evidence="4" id="KW-1185">Reference proteome</keyword>
<keyword evidence="1" id="KW-0812">Transmembrane</keyword>
<feature type="transmembrane region" description="Helical" evidence="1">
    <location>
        <begin position="137"/>
        <end position="155"/>
    </location>
</feature>